<proteinExistence type="inferred from homology"/>
<sequence length="146" mass="16191">MERLIRLTETLCLFSFLRDLALVFTEPPRQDHGGEVLNIDYVFTDAARLLTSVAALSVAPQPTAQPRSVQRGKVILVTPGAGDALPVWKKRDIEFNFSPYFTMLYLTAARPAVGGVVGPFLDLAFSCFLHTAIFVSFNKVCTSQYF</sequence>
<feature type="non-terminal residue" evidence="15">
    <location>
        <position position="146"/>
    </location>
</feature>
<dbReference type="PANTHER" id="PTHR12886">
    <property type="entry name" value="PIG-M MANNOSYLTRANSFERASE"/>
    <property type="match status" value="1"/>
</dbReference>
<organism evidence="15 16">
    <name type="scientific">Lates japonicus</name>
    <name type="common">Japanese lates</name>
    <dbReference type="NCBI Taxonomy" id="270547"/>
    <lineage>
        <taxon>Eukaryota</taxon>
        <taxon>Metazoa</taxon>
        <taxon>Chordata</taxon>
        <taxon>Craniata</taxon>
        <taxon>Vertebrata</taxon>
        <taxon>Euteleostomi</taxon>
        <taxon>Actinopterygii</taxon>
        <taxon>Neopterygii</taxon>
        <taxon>Teleostei</taxon>
        <taxon>Neoteleostei</taxon>
        <taxon>Acanthomorphata</taxon>
        <taxon>Carangaria</taxon>
        <taxon>Carangaria incertae sedis</taxon>
        <taxon>Centropomidae</taxon>
        <taxon>Lates</taxon>
    </lineage>
</organism>
<dbReference type="GO" id="GO:1990529">
    <property type="term" value="C:glycosylphosphatidylinositol-mannosyltransferase I complex"/>
    <property type="evidence" value="ECO:0007669"/>
    <property type="project" value="TreeGrafter"/>
</dbReference>
<evidence type="ECO:0000256" key="1">
    <source>
        <dbReference type="ARBA" id="ARBA00004477"/>
    </source>
</evidence>
<dbReference type="GO" id="GO:0004376">
    <property type="term" value="F:GPI mannosyltransferase activity"/>
    <property type="evidence" value="ECO:0007669"/>
    <property type="project" value="InterPro"/>
</dbReference>
<protein>
    <recommendedName>
        <fullName evidence="12 13">GPI alpha-1,4-mannosyltransferase I, catalytic subunit</fullName>
        <ecNumber evidence="13">2.4.1.-</ecNumber>
    </recommendedName>
    <alternativeName>
        <fullName evidence="13">GPI mannosyltransferase I</fullName>
    </alternativeName>
</protein>
<dbReference type="EMBL" id="BRZM01000020">
    <property type="protein sequence ID" value="GLD55032.1"/>
    <property type="molecule type" value="Genomic_DNA"/>
</dbReference>
<evidence type="ECO:0000256" key="13">
    <source>
        <dbReference type="RuleBase" id="RU365064"/>
    </source>
</evidence>
<evidence type="ECO:0000256" key="11">
    <source>
        <dbReference type="ARBA" id="ARBA00093408"/>
    </source>
</evidence>
<keyword evidence="5 13" id="KW-0328">Glycosyltransferase</keyword>
<dbReference type="GO" id="GO:0051751">
    <property type="term" value="F:alpha-1,4-mannosyltransferase activity"/>
    <property type="evidence" value="ECO:0007669"/>
    <property type="project" value="InterPro"/>
</dbReference>
<evidence type="ECO:0000313" key="15">
    <source>
        <dbReference type="EMBL" id="GLD55032.1"/>
    </source>
</evidence>
<evidence type="ECO:0000256" key="10">
    <source>
        <dbReference type="ARBA" id="ARBA00023136"/>
    </source>
</evidence>
<accession>A0AAD3MHX9</accession>
<comment type="subcellular location">
    <subcellularLocation>
        <location evidence="1 13">Endoplasmic reticulum membrane</location>
        <topology evidence="1 13">Multi-pass membrane protein</topology>
    </subcellularLocation>
</comment>
<evidence type="ECO:0000256" key="8">
    <source>
        <dbReference type="ARBA" id="ARBA00022824"/>
    </source>
</evidence>
<feature type="signal peptide" evidence="14">
    <location>
        <begin position="1"/>
        <end position="25"/>
    </location>
</feature>
<keyword evidence="4 13" id="KW-0337">GPI-anchor biosynthesis</keyword>
<keyword evidence="6 13" id="KW-0808">Transferase</keyword>
<dbReference type="GO" id="GO:0006506">
    <property type="term" value="P:GPI anchor biosynthetic process"/>
    <property type="evidence" value="ECO:0007669"/>
    <property type="project" value="UniProtKB-KW"/>
</dbReference>
<keyword evidence="16" id="KW-1185">Reference proteome</keyword>
<name>A0AAD3MHX9_LATJO</name>
<evidence type="ECO:0000256" key="6">
    <source>
        <dbReference type="ARBA" id="ARBA00022679"/>
    </source>
</evidence>
<comment type="caution">
    <text evidence="15">The sequence shown here is derived from an EMBL/GenBank/DDBJ whole genome shotgun (WGS) entry which is preliminary data.</text>
</comment>
<evidence type="ECO:0000256" key="12">
    <source>
        <dbReference type="ARBA" id="ARBA00093608"/>
    </source>
</evidence>
<keyword evidence="8 13" id="KW-0256">Endoplasmic reticulum</keyword>
<keyword evidence="7" id="KW-0812">Transmembrane</keyword>
<evidence type="ECO:0000313" key="16">
    <source>
        <dbReference type="Proteomes" id="UP001279410"/>
    </source>
</evidence>
<reference evidence="15" key="1">
    <citation type="submission" date="2022-08" db="EMBL/GenBank/DDBJ databases">
        <title>Genome sequencing of akame (Lates japonicus).</title>
        <authorList>
            <person name="Hashiguchi Y."/>
            <person name="Takahashi H."/>
        </authorList>
    </citation>
    <scope>NUCLEOTIDE SEQUENCE</scope>
    <source>
        <strain evidence="15">Kochi</strain>
    </source>
</reference>
<evidence type="ECO:0000256" key="3">
    <source>
        <dbReference type="ARBA" id="ARBA00011071"/>
    </source>
</evidence>
<dbReference type="Pfam" id="PF05007">
    <property type="entry name" value="Mannosyl_trans"/>
    <property type="match status" value="1"/>
</dbReference>
<evidence type="ECO:0000256" key="4">
    <source>
        <dbReference type="ARBA" id="ARBA00022502"/>
    </source>
</evidence>
<gene>
    <name evidence="15" type="ORF">AKAME5_000758200</name>
</gene>
<keyword evidence="14" id="KW-0732">Signal</keyword>
<dbReference type="GO" id="GO:0005789">
    <property type="term" value="C:endoplasmic reticulum membrane"/>
    <property type="evidence" value="ECO:0007669"/>
    <property type="project" value="UniProtKB-SubCell"/>
</dbReference>
<comment type="similarity">
    <text evidence="3 13">Belongs to the PIGM family.</text>
</comment>
<evidence type="ECO:0000256" key="9">
    <source>
        <dbReference type="ARBA" id="ARBA00022989"/>
    </source>
</evidence>
<comment type="pathway">
    <text evidence="2 13">Glycolipid biosynthesis; glycosylphosphatidylinositol-anchor biosynthesis.</text>
</comment>
<evidence type="ECO:0000256" key="14">
    <source>
        <dbReference type="SAM" id="SignalP"/>
    </source>
</evidence>
<evidence type="ECO:0000256" key="5">
    <source>
        <dbReference type="ARBA" id="ARBA00022676"/>
    </source>
</evidence>
<dbReference type="EC" id="2.4.1.-" evidence="13"/>
<evidence type="ECO:0000256" key="2">
    <source>
        <dbReference type="ARBA" id="ARBA00004687"/>
    </source>
</evidence>
<dbReference type="InterPro" id="IPR007704">
    <property type="entry name" value="PIG-M"/>
</dbReference>
<comment type="function">
    <text evidence="11 13">Catalytic subunit of the glycosylphosphatidylinositol-mannosyltransferase I complex which catalyzes the transfer of the first mannose, via an alpha-1,4 bond from a dolichol-phosphate-mannose (Dol-P-Man) to the glucosaminyl acyl phosphatidylinositol (GlcN-(acyl)PI) intermediate to generate alpha-D-Man-(1-&gt;4)-alpha-D-GlcN-(1-&gt;6)-(1-radyl,2-acyl-sn-glycero-3-phospho)-2-acyl-inositol and participates in the sixth step of the glycosylphosphatidylinositol-anchor biosynthesis.</text>
</comment>
<feature type="chain" id="PRO_5041910185" description="GPI alpha-1,4-mannosyltransferase I, catalytic subunit" evidence="14">
    <location>
        <begin position="26"/>
        <end position="146"/>
    </location>
</feature>
<dbReference type="Proteomes" id="UP001279410">
    <property type="component" value="Unassembled WGS sequence"/>
</dbReference>
<dbReference type="AlphaFoldDB" id="A0AAD3MHX9"/>
<dbReference type="PANTHER" id="PTHR12886:SF0">
    <property type="entry name" value="GPI MANNOSYLTRANSFERASE 1"/>
    <property type="match status" value="1"/>
</dbReference>
<evidence type="ECO:0000256" key="7">
    <source>
        <dbReference type="ARBA" id="ARBA00022692"/>
    </source>
</evidence>
<keyword evidence="10" id="KW-0472">Membrane</keyword>
<keyword evidence="9" id="KW-1133">Transmembrane helix</keyword>